<protein>
    <submittedName>
        <fullName evidence="6">Aldehyde dehydrogenase (NAD+)</fullName>
        <ecNumber evidence="6">1.2.1.3</ecNumber>
    </submittedName>
</protein>
<comment type="caution">
    <text evidence="6">The sequence shown here is derived from an EMBL/GenBank/DDBJ whole genome shotgun (WGS) entry which is preliminary data.</text>
</comment>
<gene>
    <name evidence="6" type="ORF">BKA16_000836</name>
</gene>
<evidence type="ECO:0000259" key="5">
    <source>
        <dbReference type="Pfam" id="PF00171"/>
    </source>
</evidence>
<sequence length="497" mass="52628">MTTVPEFAPLPDEAYVGGAWRQSAGPASTIVDPATGRVLQTVSQSTQADVDDAVAAGVKASADPAWRGLLAHQRARYLHRIADLIDRDAERLATLQTFNTGKTLTETRGLVASAAGTFRYYAAVLETADEAMTTVRGDYRTWVQHEPIGVVGAIAPWNSPVASDAQKIAPALAAGNAVILKPAEWTPLVSLAMARLIDESDLPSGLVSVLPGRGSVVGEAIVRHPGVGKVTFTGGTATGRGLAHAAAEKLMPVSLELGGKSPTIVLDDADIEQAVAGVMYGIFSSSGQSCIAGSRLFVHSSIYDETMARLVERTEALRVGNGFDPATRVGPLVHTRHRESVASYVELARSEGGRILTGGAVPDDPALADGSYYLPTIIDGLENSARTCQEEIFGPVLVALPFDDEEDLVRRANDSVFGLAAGIWTRDYRRALRLADRIQAGNVWINTYKAFSVSTPFGGIKQSGLGTEKGREGIAAYSRVKSVYLGMSAEPNPWADS</sequence>
<dbReference type="EMBL" id="JACIFP010000001">
    <property type="protein sequence ID" value="MBB4134284.1"/>
    <property type="molecule type" value="Genomic_DNA"/>
</dbReference>
<dbReference type="PROSITE" id="PS00687">
    <property type="entry name" value="ALDEHYDE_DEHYDR_GLU"/>
    <property type="match status" value="1"/>
</dbReference>
<evidence type="ECO:0000256" key="1">
    <source>
        <dbReference type="ARBA" id="ARBA00009986"/>
    </source>
</evidence>
<keyword evidence="7" id="KW-1185">Reference proteome</keyword>
<evidence type="ECO:0000313" key="7">
    <source>
        <dbReference type="Proteomes" id="UP000551501"/>
    </source>
</evidence>
<proteinExistence type="inferred from homology"/>
<evidence type="ECO:0000256" key="2">
    <source>
        <dbReference type="ARBA" id="ARBA00023002"/>
    </source>
</evidence>
<dbReference type="InterPro" id="IPR016160">
    <property type="entry name" value="Ald_DH_CS_CYS"/>
</dbReference>
<dbReference type="CDD" id="cd07114">
    <property type="entry name" value="ALDH_DhaS"/>
    <property type="match status" value="1"/>
</dbReference>
<dbReference type="PANTHER" id="PTHR11699">
    <property type="entry name" value="ALDEHYDE DEHYDROGENASE-RELATED"/>
    <property type="match status" value="1"/>
</dbReference>
<dbReference type="InterPro" id="IPR016162">
    <property type="entry name" value="Ald_DH_N"/>
</dbReference>
<feature type="domain" description="Aldehyde dehydrogenase" evidence="5">
    <location>
        <begin position="20"/>
        <end position="483"/>
    </location>
</feature>
<keyword evidence="2 4" id="KW-0560">Oxidoreductase</keyword>
<dbReference type="FunFam" id="3.40.309.10:FF:000012">
    <property type="entry name" value="Betaine aldehyde dehydrogenase"/>
    <property type="match status" value="1"/>
</dbReference>
<dbReference type="FunFam" id="3.40.605.10:FF:000007">
    <property type="entry name" value="NAD/NADP-dependent betaine aldehyde dehydrogenase"/>
    <property type="match status" value="1"/>
</dbReference>
<dbReference type="Gene3D" id="3.40.605.10">
    <property type="entry name" value="Aldehyde Dehydrogenase, Chain A, domain 1"/>
    <property type="match status" value="1"/>
</dbReference>
<dbReference type="InterPro" id="IPR015590">
    <property type="entry name" value="Aldehyde_DH_dom"/>
</dbReference>
<dbReference type="Gene3D" id="3.40.309.10">
    <property type="entry name" value="Aldehyde Dehydrogenase, Chain A, domain 2"/>
    <property type="match status" value="1"/>
</dbReference>
<dbReference type="InterPro" id="IPR016163">
    <property type="entry name" value="Ald_DH_C"/>
</dbReference>
<comment type="similarity">
    <text evidence="1 4">Belongs to the aldehyde dehydrogenase family.</text>
</comment>
<dbReference type="EC" id="1.2.1.3" evidence="6"/>
<accession>A0A840EVB2</accession>
<dbReference type="Proteomes" id="UP000551501">
    <property type="component" value="Unassembled WGS sequence"/>
</dbReference>
<reference evidence="6 7" key="1">
    <citation type="submission" date="2020-08" db="EMBL/GenBank/DDBJ databases">
        <title>Sequencing the genomes of 1000 actinobacteria strains.</title>
        <authorList>
            <person name="Klenk H.-P."/>
        </authorList>
    </citation>
    <scope>NUCLEOTIDE SEQUENCE [LARGE SCALE GENOMIC DNA]</scope>
    <source>
        <strain evidence="6 7">DSM 45298</strain>
    </source>
</reference>
<dbReference type="SUPFAM" id="SSF53720">
    <property type="entry name" value="ALDH-like"/>
    <property type="match status" value="1"/>
</dbReference>
<dbReference type="RefSeq" id="WP_183369478.1">
    <property type="nucleotide sequence ID" value="NZ_BAABHL010000128.1"/>
</dbReference>
<evidence type="ECO:0000256" key="4">
    <source>
        <dbReference type="RuleBase" id="RU003345"/>
    </source>
</evidence>
<dbReference type="InterPro" id="IPR029510">
    <property type="entry name" value="Ald_DH_CS_GLU"/>
</dbReference>
<organism evidence="6 7">
    <name type="scientific">Gordonia humi</name>
    <dbReference type="NCBI Taxonomy" id="686429"/>
    <lineage>
        <taxon>Bacteria</taxon>
        <taxon>Bacillati</taxon>
        <taxon>Actinomycetota</taxon>
        <taxon>Actinomycetes</taxon>
        <taxon>Mycobacteriales</taxon>
        <taxon>Gordoniaceae</taxon>
        <taxon>Gordonia</taxon>
    </lineage>
</organism>
<dbReference type="PROSITE" id="PS00070">
    <property type="entry name" value="ALDEHYDE_DEHYDR_CYS"/>
    <property type="match status" value="1"/>
</dbReference>
<evidence type="ECO:0000256" key="3">
    <source>
        <dbReference type="PROSITE-ProRule" id="PRU10007"/>
    </source>
</evidence>
<dbReference type="AlphaFoldDB" id="A0A840EVB2"/>
<dbReference type="GO" id="GO:0004029">
    <property type="term" value="F:aldehyde dehydrogenase (NAD+) activity"/>
    <property type="evidence" value="ECO:0007669"/>
    <property type="project" value="UniProtKB-EC"/>
</dbReference>
<dbReference type="InterPro" id="IPR016161">
    <property type="entry name" value="Ald_DH/histidinol_DH"/>
</dbReference>
<name>A0A840EVB2_9ACTN</name>
<evidence type="ECO:0000313" key="6">
    <source>
        <dbReference type="EMBL" id="MBB4134284.1"/>
    </source>
</evidence>
<dbReference type="Pfam" id="PF00171">
    <property type="entry name" value="Aldedh"/>
    <property type="match status" value="1"/>
</dbReference>
<feature type="active site" evidence="3">
    <location>
        <position position="256"/>
    </location>
</feature>